<reference evidence="2" key="2">
    <citation type="submission" date="2007-04" db="EMBL/GenBank/DDBJ databases">
        <title>Complete genome sequence of the nitrogen-fixing bacterium Azorhizobium caulinodans ORS571.</title>
        <authorList>
            <person name="Lee K.B."/>
            <person name="Backer P.D."/>
            <person name="Aono T."/>
            <person name="Liu C.T."/>
            <person name="Suzuki S."/>
            <person name="Suzuki T."/>
            <person name="Kaneko T."/>
            <person name="Yamada M."/>
            <person name="Tabata S."/>
            <person name="Kupfer D.M."/>
            <person name="Najar F.Z."/>
            <person name="Wiley G.B."/>
            <person name="Roe B."/>
            <person name="Binnewies T."/>
            <person name="Ussery D."/>
            <person name="Vereecke D."/>
            <person name="Gevers D."/>
            <person name="Holsters M."/>
            <person name="Oyaizu H."/>
        </authorList>
    </citation>
    <scope>NUCLEOTIDE SEQUENCE [LARGE SCALE GENOMIC DNA]</scope>
    <source>
        <strain evidence="2">ATCC 43989 / DSM 5975 / JCM 20966 / LMG 6465 / NBRC 14845 / NCIMB 13405 / ORS 571</strain>
    </source>
</reference>
<dbReference type="AlphaFoldDB" id="A8HWR7"/>
<dbReference type="PANTHER" id="PTHR36057:SF1">
    <property type="entry name" value="LIPOPROTEIN LIPID ATTACHMENT SITE-LIKE PROTEIN, PUTATIVE (DUF1223)-RELATED"/>
    <property type="match status" value="1"/>
</dbReference>
<dbReference type="PANTHER" id="PTHR36057">
    <property type="match status" value="1"/>
</dbReference>
<protein>
    <recommendedName>
        <fullName evidence="3">DUF1223 domain-containing protein</fullName>
    </recommendedName>
</protein>
<evidence type="ECO:0008006" key="3">
    <source>
        <dbReference type="Google" id="ProtNLM"/>
    </source>
</evidence>
<dbReference type="EMBL" id="AP009384">
    <property type="protein sequence ID" value="BAF90460.1"/>
    <property type="molecule type" value="Genomic_DNA"/>
</dbReference>
<name>A8HWR7_AZOC5</name>
<dbReference type="InterPro" id="IPR010634">
    <property type="entry name" value="DUF1223"/>
</dbReference>
<gene>
    <name evidence="1" type="ordered locus">AZC_4462</name>
</gene>
<proteinExistence type="predicted"/>
<dbReference type="eggNOG" id="COG5429">
    <property type="taxonomic scope" value="Bacteria"/>
</dbReference>
<reference evidence="1 2" key="5">
    <citation type="journal article" date="2010" name="Appl. Environ. Microbiol.">
        <title>phrR-like gene praR of Azorhizobium caulinodans ORS571 is essential for symbiosis with Sesbania rostrata and is involved in expression of reb genes.</title>
        <authorList>
            <person name="Akiba N."/>
            <person name="Aono T."/>
            <person name="Toyazaki H."/>
            <person name="Sato S."/>
            <person name="Oyaizu H."/>
        </authorList>
    </citation>
    <scope>NUCLEOTIDE SEQUENCE [LARGE SCALE GENOMIC DNA]</scope>
    <source>
        <strain evidence="2">ATCC 43989 / DSM 5975 / JCM 20966 / LMG 6465 / NBRC 14845 / NCIMB 13405 / ORS 571</strain>
    </source>
</reference>
<keyword evidence="2" id="KW-1185">Reference proteome</keyword>
<evidence type="ECO:0000313" key="2">
    <source>
        <dbReference type="Proteomes" id="UP000000270"/>
    </source>
</evidence>
<reference evidence="1 2" key="1">
    <citation type="journal article" date="2007" name="Appl. Environ. Microbiol.">
        <title>Rhizobial factors required for stem nodule maturation and maintenance in Sesbania rostrata-Azorhizobium caulinodans ORS571 symbiosis.</title>
        <authorList>
            <person name="Suzuki S."/>
            <person name="Aono T."/>
            <person name="Lee KB."/>
            <person name="Suzuki T."/>
            <person name="Liu CT."/>
            <person name="Miwa H."/>
            <person name="Wakao S."/>
            <person name="Iki T."/>
            <person name="Oyaizu H."/>
        </authorList>
    </citation>
    <scope>NUCLEOTIDE SEQUENCE [LARGE SCALE GENOMIC DNA]</scope>
    <source>
        <strain evidence="2">ATCC 43989 / DSM 5975 / JCM 20966 / LMG 6465 / NBRC 14845 / NCIMB 13405 / ORS 571</strain>
    </source>
</reference>
<dbReference type="Pfam" id="PF06764">
    <property type="entry name" value="DUF1223"/>
    <property type="match status" value="1"/>
</dbReference>
<dbReference type="STRING" id="438753.AZC_4462"/>
<evidence type="ECO:0000313" key="1">
    <source>
        <dbReference type="EMBL" id="BAF90460.1"/>
    </source>
</evidence>
<dbReference type="HOGENOM" id="CLU_065609_0_0_5"/>
<reference evidence="1 2" key="3">
    <citation type="journal article" date="2008" name="BMC Genomics">
        <title>The genome of the versatile nitrogen fixer Azorhizobium caulinodans ORS571.</title>
        <authorList>
            <person name="Lee KB."/>
            <person name="Backer P.D."/>
            <person name="Aono T."/>
            <person name="Liu CT."/>
            <person name="Suzuki S."/>
            <person name="Suzuki T."/>
            <person name="Kaneko T."/>
            <person name="Yamada M."/>
            <person name="Tabata S."/>
            <person name="Kupfer D.M."/>
            <person name="Najar F.Z."/>
            <person name="Wiley G.B."/>
            <person name="Roe B."/>
            <person name="Binnewies T.T."/>
            <person name="Ussery D.W."/>
            <person name="D'Haeze W."/>
            <person name="Herder J.D."/>
            <person name="Gevers D."/>
            <person name="Vereecke D."/>
            <person name="Holsters M."/>
            <person name="Oyaizu H."/>
        </authorList>
    </citation>
    <scope>NUCLEOTIDE SEQUENCE [LARGE SCALE GENOMIC DNA]</scope>
    <source>
        <strain evidence="2">ATCC 43989 / DSM 5975 / JCM 20966 / LMG 6465 / NBRC 14845 / NCIMB 13405 / ORS 571</strain>
    </source>
</reference>
<dbReference type="InterPro" id="IPR036249">
    <property type="entry name" value="Thioredoxin-like_sf"/>
</dbReference>
<dbReference type="Proteomes" id="UP000000270">
    <property type="component" value="Chromosome"/>
</dbReference>
<dbReference type="KEGG" id="azc:AZC_4462"/>
<sequence length="319" mass="33854">MAASARSSRRPRRRNGRLRGLLASHCEVTRPGAARRLCVDWFFTTSRLNPASMTHAFLPHRLLSALLMLACIGFGTQAMAEDAKADAKTNAANASAGTELPKAVVELFTSQGCASCPPADALLGELARDPGVISLTLAVDYWDYVGWKDTLAQHGHTQRQRAYADVRGDRKIYTPQMVVDGTQAAVGSDRLAVEKALMSAKAGGSALMVPVKLSRDGDDLLVDVGALAQAPGAEVWACPVIRSQTVSIGRGENSGRQVTYTNVVRGWVRVGTWDGDPDTFKVPVNQLRFEGANAVVVLVQSGTFAAPGAILGAATTPLN</sequence>
<dbReference type="SUPFAM" id="SSF52833">
    <property type="entry name" value="Thioredoxin-like"/>
    <property type="match status" value="1"/>
</dbReference>
<accession>A8HWR7</accession>
<reference evidence="1 2" key="6">
    <citation type="journal article" date="2011" name="Appl. Environ. Microbiol.">
        <title>Involvement of the azorhizobial chromosome partition gene (parA) in the onset of bacteroid differentiation during Sesbania rostrata stem nodule development.</title>
        <authorList>
            <person name="Liu CT."/>
            <person name="Lee KB."/>
            <person name="Wang YS."/>
            <person name="Peng MH."/>
            <person name="Lee KT."/>
            <person name="Suzuki S."/>
            <person name="Suzuki T."/>
            <person name="Oyaizu H."/>
        </authorList>
    </citation>
    <scope>NUCLEOTIDE SEQUENCE [LARGE SCALE GENOMIC DNA]</scope>
    <source>
        <strain evidence="2">ATCC 43989 / DSM 5975 / JCM 20966 / LMG 6465 / NBRC 14845 / NCIMB 13405 / ORS 571</strain>
    </source>
</reference>
<organism evidence="1 2">
    <name type="scientific">Azorhizobium caulinodans (strain ATCC 43989 / DSM 5975 / JCM 20966 / LMG 6465 / NBRC 14845 / NCIMB 13405 / ORS 571)</name>
    <dbReference type="NCBI Taxonomy" id="438753"/>
    <lineage>
        <taxon>Bacteria</taxon>
        <taxon>Pseudomonadati</taxon>
        <taxon>Pseudomonadota</taxon>
        <taxon>Alphaproteobacteria</taxon>
        <taxon>Hyphomicrobiales</taxon>
        <taxon>Xanthobacteraceae</taxon>
        <taxon>Azorhizobium</taxon>
    </lineage>
</organism>
<reference evidence="1 2" key="4">
    <citation type="journal article" date="2009" name="Appl. Environ. Microbiol.">
        <title>Comparative genome-wide transcriptional profiling of Azorhizobium caulinodans ORS571 grown under free-living and symbiotic conditions.</title>
        <authorList>
            <person name="Tsukada S."/>
            <person name="Aono T."/>
            <person name="Akiba N."/>
            <person name="Lee KB."/>
            <person name="Liu CT."/>
            <person name="Toyazaki H."/>
            <person name="Oyaizu H."/>
        </authorList>
    </citation>
    <scope>NUCLEOTIDE SEQUENCE [LARGE SCALE GENOMIC DNA]</scope>
    <source>
        <strain evidence="2">ATCC 43989 / DSM 5975 / JCM 20966 / LMG 6465 / NBRC 14845 / NCIMB 13405 / ORS 571</strain>
    </source>
</reference>